<reference key="1">
    <citation type="journal article" date="2011" name="Mol. Biol. Evol.">
        <title>Unity in variety -- the pan-genome of the Chlamydiae.</title>
        <authorList>
            <person name="Collingro A."/>
            <person name="Tischler P."/>
            <person name="Weinmaier T."/>
            <person name="Penz T."/>
            <person name="Heinz E."/>
            <person name="Brunham R.C."/>
            <person name="Read T.D."/>
            <person name="Bavoil P.M."/>
            <person name="Sachse K."/>
            <person name="Kahane S."/>
            <person name="Friedman M.G."/>
            <person name="Rattei T."/>
            <person name="Myers G.S.A."/>
            <person name="Horn M."/>
        </authorList>
    </citation>
    <scope>NUCLEOTIDE SEQUENCE</scope>
    <source>
        <strain>Z</strain>
    </source>
</reference>
<reference evidence="2 3" key="2">
    <citation type="journal article" date="2011" name="Mol. Biol. Evol.">
        <title>Unity in variety--the pan-genome of the Chlamydiae.</title>
        <authorList>
            <person name="Collingro A."/>
            <person name="Tischler P."/>
            <person name="Weinmaier T."/>
            <person name="Penz T."/>
            <person name="Heinz E."/>
            <person name="Brunham R.C."/>
            <person name="Read T.D."/>
            <person name="Bavoil P.M."/>
            <person name="Sachse K."/>
            <person name="Kahane S."/>
            <person name="Friedman M.G."/>
            <person name="Rattei T."/>
            <person name="Myers G.S."/>
            <person name="Horn M."/>
        </authorList>
    </citation>
    <scope>NUCLEOTIDE SEQUENCE [LARGE SCALE GENOMIC DNA]</scope>
    <source>
        <strain evidence="3">ATCC VR-1471 / Z</strain>
    </source>
</reference>
<sequence>MDNNEKNKKKSPSNQKPQGNSSWSNPNAGKSSQVRTQQKPRDQQSKKK</sequence>
<keyword evidence="3" id="KW-1185">Reference proteome</keyword>
<dbReference type="KEGG" id="sng:SNE_A21620"/>
<dbReference type="AlphaFoldDB" id="F8L409"/>
<dbReference type="EMBL" id="FR872582">
    <property type="protein sequence ID" value="CCB90039.1"/>
    <property type="molecule type" value="Genomic_DNA"/>
</dbReference>
<name>F8L409_SIMNZ</name>
<evidence type="ECO:0000313" key="3">
    <source>
        <dbReference type="Proteomes" id="UP000000496"/>
    </source>
</evidence>
<accession>F8L409</accession>
<feature type="compositionally biased region" description="Polar residues" evidence="1">
    <location>
        <begin position="19"/>
        <end position="37"/>
    </location>
</feature>
<feature type="region of interest" description="Disordered" evidence="1">
    <location>
        <begin position="1"/>
        <end position="48"/>
    </location>
</feature>
<dbReference type="HOGENOM" id="CLU_3157813_0_0_0"/>
<dbReference type="STRING" id="331113.SNE_A21620"/>
<feature type="compositionally biased region" description="Basic and acidic residues" evidence="1">
    <location>
        <begin position="39"/>
        <end position="48"/>
    </location>
</feature>
<proteinExistence type="predicted"/>
<protein>
    <submittedName>
        <fullName evidence="2">Uncharacterized protein</fullName>
    </submittedName>
</protein>
<gene>
    <name evidence="2" type="ordered locus">SNE_A21620</name>
</gene>
<evidence type="ECO:0000256" key="1">
    <source>
        <dbReference type="SAM" id="MobiDB-lite"/>
    </source>
</evidence>
<evidence type="ECO:0000313" key="2">
    <source>
        <dbReference type="EMBL" id="CCB90039.1"/>
    </source>
</evidence>
<organism evidence="2 3">
    <name type="scientific">Simkania negevensis (strain ATCC VR-1471 / DSM 27360 / Z)</name>
    <dbReference type="NCBI Taxonomy" id="331113"/>
    <lineage>
        <taxon>Bacteria</taxon>
        <taxon>Pseudomonadati</taxon>
        <taxon>Chlamydiota</taxon>
        <taxon>Chlamydiia</taxon>
        <taxon>Parachlamydiales</taxon>
        <taxon>Simkaniaceae</taxon>
        <taxon>Simkania</taxon>
    </lineage>
</organism>
<dbReference type="Proteomes" id="UP000000496">
    <property type="component" value="Chromosome gsn.131"/>
</dbReference>